<dbReference type="AlphaFoldDB" id="A0AA36DH21"/>
<feature type="domain" description="SEC7" evidence="7">
    <location>
        <begin position="100"/>
        <end position="294"/>
    </location>
</feature>
<dbReference type="GO" id="GO:0030036">
    <property type="term" value="P:actin cytoskeleton organization"/>
    <property type="evidence" value="ECO:0007669"/>
    <property type="project" value="TreeGrafter"/>
</dbReference>
<dbReference type="GO" id="GO:0005085">
    <property type="term" value="F:guanyl-nucleotide exchange factor activity"/>
    <property type="evidence" value="ECO:0007669"/>
    <property type="project" value="InterPro"/>
</dbReference>
<dbReference type="SUPFAM" id="SSF50729">
    <property type="entry name" value="PH domain-like"/>
    <property type="match status" value="1"/>
</dbReference>
<evidence type="ECO:0000256" key="6">
    <source>
        <dbReference type="SAM" id="MobiDB-lite"/>
    </source>
</evidence>
<gene>
    <name evidence="8" type="ORF">MSPICULIGERA_LOCUS25463</name>
</gene>
<dbReference type="PANTHER" id="PTHR10663">
    <property type="entry name" value="GUANYL-NUCLEOTIDE EXCHANGE FACTOR"/>
    <property type="match status" value="1"/>
</dbReference>
<feature type="region of interest" description="Disordered" evidence="6">
    <location>
        <begin position="1"/>
        <end position="42"/>
    </location>
</feature>
<proteinExistence type="inferred from homology"/>
<dbReference type="InterPro" id="IPR011993">
    <property type="entry name" value="PH-like_dom_sf"/>
</dbReference>
<keyword evidence="9" id="KW-1185">Reference proteome</keyword>
<comment type="similarity">
    <text evidence="2">Belongs to the BRAG family.</text>
</comment>
<name>A0AA36DH21_9BILA</name>
<dbReference type="InterPro" id="IPR023394">
    <property type="entry name" value="Sec7_C_sf"/>
</dbReference>
<dbReference type="InterPro" id="IPR035999">
    <property type="entry name" value="Sec7_dom_sf"/>
</dbReference>
<dbReference type="CDD" id="cd00171">
    <property type="entry name" value="Sec7"/>
    <property type="match status" value="1"/>
</dbReference>
<dbReference type="SUPFAM" id="SSF48425">
    <property type="entry name" value="Sec7 domain"/>
    <property type="match status" value="1"/>
</dbReference>
<comment type="caution">
    <text evidence="8">The sequence shown here is derived from an EMBL/GenBank/DDBJ whole genome shotgun (WGS) entry which is preliminary data.</text>
</comment>
<dbReference type="EMBL" id="CATQJA010002710">
    <property type="protein sequence ID" value="CAJ0587498.1"/>
    <property type="molecule type" value="Genomic_DNA"/>
</dbReference>
<dbReference type="Gene3D" id="1.10.220.20">
    <property type="match status" value="1"/>
</dbReference>
<dbReference type="Pfam" id="PF01369">
    <property type="entry name" value="Sec7"/>
    <property type="match status" value="1"/>
</dbReference>
<evidence type="ECO:0000313" key="9">
    <source>
        <dbReference type="Proteomes" id="UP001177023"/>
    </source>
</evidence>
<evidence type="ECO:0000256" key="5">
    <source>
        <dbReference type="ARBA" id="ARBA00023054"/>
    </source>
</evidence>
<evidence type="ECO:0000259" key="7">
    <source>
        <dbReference type="PROSITE" id="PS50190"/>
    </source>
</evidence>
<feature type="region of interest" description="Disordered" evidence="6">
    <location>
        <begin position="454"/>
        <end position="505"/>
    </location>
</feature>
<dbReference type="Gene3D" id="1.10.1000.11">
    <property type="entry name" value="Arf Nucleotide-binding Site Opener,domain 2"/>
    <property type="match status" value="1"/>
</dbReference>
<keyword evidence="3" id="KW-0963">Cytoplasm</keyword>
<dbReference type="FunFam" id="1.10.1000.11:FF:000002">
    <property type="entry name" value="Cytohesin 1"/>
    <property type="match status" value="1"/>
</dbReference>
<feature type="non-terminal residue" evidence="8">
    <location>
        <position position="1"/>
    </location>
</feature>
<keyword evidence="4" id="KW-0597">Phosphoprotein</keyword>
<protein>
    <recommendedName>
        <fullName evidence="7">SEC7 domain-containing protein</fullName>
    </recommendedName>
</protein>
<dbReference type="Pfam" id="PF16453">
    <property type="entry name" value="IQ_SEC7_PH"/>
    <property type="match status" value="1"/>
</dbReference>
<dbReference type="GO" id="GO:0032012">
    <property type="term" value="P:regulation of ARF protein signal transduction"/>
    <property type="evidence" value="ECO:0007669"/>
    <property type="project" value="InterPro"/>
</dbReference>
<accession>A0AA36DH21</accession>
<dbReference type="Proteomes" id="UP001177023">
    <property type="component" value="Unassembled WGS sequence"/>
</dbReference>
<evidence type="ECO:0000256" key="2">
    <source>
        <dbReference type="ARBA" id="ARBA00006248"/>
    </source>
</evidence>
<feature type="compositionally biased region" description="Low complexity" evidence="6">
    <location>
        <begin position="13"/>
        <end position="42"/>
    </location>
</feature>
<dbReference type="InterPro" id="IPR000904">
    <property type="entry name" value="Sec7_dom"/>
</dbReference>
<evidence type="ECO:0000256" key="4">
    <source>
        <dbReference type="ARBA" id="ARBA00022553"/>
    </source>
</evidence>
<dbReference type="Gene3D" id="2.30.29.30">
    <property type="entry name" value="Pleckstrin-homology domain (PH domain)/Phosphotyrosine-binding domain (PTB)"/>
    <property type="match status" value="1"/>
</dbReference>
<dbReference type="PROSITE" id="PS50190">
    <property type="entry name" value="SEC7"/>
    <property type="match status" value="1"/>
</dbReference>
<evidence type="ECO:0000313" key="8">
    <source>
        <dbReference type="EMBL" id="CAJ0587498.1"/>
    </source>
</evidence>
<sequence>MTANHQSQHASPHAATARQTSASASASSHSMSPSTAHSFSPSGSRDLAMNGIYVSHVAQNSHSNVWVPQGNGAHQAMVHCNSLPRLEKKRHAAEPAYSPKRMTEIERKRQYRIALNFFNKKPERGIQLLMAWGFVDDNAQSVARLLFGRRGLSRQMVGEYLGVLRSSFNSCVLQYFLGEVDTRGLEVDCALRKCLTLFRLPGESQKIERIMEVFSQHYAMSNPTRVKHFRGGHKTVFILAYAIIMLNTDLHNKSIKQSEKMKKDQFVNNLRGVDEGGNIDREVLCQIYDRIRDEEFRTGDDHVAQVARVDAAIQGHGKPILTETPRRLVCYCRLNQIMDVRKKQPSTSHERDVFLFNDMIVTTKASGVAKRSGAQLYALKMHSPLLGARVESFNNPQYDFGIMLILPDNQRVAFNARNYEDLCRFVADVKESISETQAMESVRLELEMERISLRSESQRDSGLPDGEEDPDAAGQPRPLGPPGSRRLSGHSLDSGVVEEGYDVHA</sequence>
<organism evidence="8 9">
    <name type="scientific">Mesorhabditis spiculigera</name>
    <dbReference type="NCBI Taxonomy" id="96644"/>
    <lineage>
        <taxon>Eukaryota</taxon>
        <taxon>Metazoa</taxon>
        <taxon>Ecdysozoa</taxon>
        <taxon>Nematoda</taxon>
        <taxon>Chromadorea</taxon>
        <taxon>Rhabditida</taxon>
        <taxon>Rhabditina</taxon>
        <taxon>Rhabditomorpha</taxon>
        <taxon>Rhabditoidea</taxon>
        <taxon>Rhabditidae</taxon>
        <taxon>Mesorhabditinae</taxon>
        <taxon>Mesorhabditis</taxon>
    </lineage>
</organism>
<comment type="subcellular location">
    <subcellularLocation>
        <location evidence="1">Cytoplasm</location>
    </subcellularLocation>
</comment>
<dbReference type="InterPro" id="IPR033742">
    <property type="entry name" value="IQSEC_PH"/>
</dbReference>
<evidence type="ECO:0000256" key="3">
    <source>
        <dbReference type="ARBA" id="ARBA00022490"/>
    </source>
</evidence>
<feature type="compositionally biased region" description="Polar residues" evidence="6">
    <location>
        <begin position="1"/>
        <end position="10"/>
    </location>
</feature>
<dbReference type="PANTHER" id="PTHR10663:SF342">
    <property type="entry name" value="FI21420P1"/>
    <property type="match status" value="1"/>
</dbReference>
<reference evidence="8" key="1">
    <citation type="submission" date="2023-06" db="EMBL/GenBank/DDBJ databases">
        <authorList>
            <person name="Delattre M."/>
        </authorList>
    </citation>
    <scope>NUCLEOTIDE SEQUENCE</scope>
    <source>
        <strain evidence="8">AF72</strain>
    </source>
</reference>
<dbReference type="GO" id="GO:0005737">
    <property type="term" value="C:cytoplasm"/>
    <property type="evidence" value="ECO:0007669"/>
    <property type="project" value="UniProtKB-SubCell"/>
</dbReference>
<dbReference type="SMART" id="SM00222">
    <property type="entry name" value="Sec7"/>
    <property type="match status" value="1"/>
</dbReference>
<evidence type="ECO:0000256" key="1">
    <source>
        <dbReference type="ARBA" id="ARBA00004496"/>
    </source>
</evidence>
<keyword evidence="5" id="KW-0175">Coiled coil</keyword>